<reference evidence="7" key="1">
    <citation type="submission" date="2018-06" db="EMBL/GenBank/DDBJ databases">
        <authorList>
            <person name="Zhirakovskaya E."/>
        </authorList>
    </citation>
    <scope>NUCLEOTIDE SEQUENCE</scope>
</reference>
<protein>
    <recommendedName>
        <fullName evidence="8">16S rRNA processing protein RimM</fullName>
    </recommendedName>
</protein>
<dbReference type="GO" id="GO:0043022">
    <property type="term" value="F:ribosome binding"/>
    <property type="evidence" value="ECO:0007669"/>
    <property type="project" value="InterPro"/>
</dbReference>
<evidence type="ECO:0008006" key="8">
    <source>
        <dbReference type="Google" id="ProtNLM"/>
    </source>
</evidence>
<dbReference type="EMBL" id="UOGA01000049">
    <property type="protein sequence ID" value="VAX15870.1"/>
    <property type="molecule type" value="Genomic_DNA"/>
</dbReference>
<evidence type="ECO:0000313" key="7">
    <source>
        <dbReference type="EMBL" id="VAX15870.1"/>
    </source>
</evidence>
<name>A0A3B1BYT8_9ZZZZ</name>
<keyword evidence="2" id="KW-0690">Ribosome biogenesis</keyword>
<dbReference type="GO" id="GO:0005840">
    <property type="term" value="C:ribosome"/>
    <property type="evidence" value="ECO:0007669"/>
    <property type="project" value="InterPro"/>
</dbReference>
<dbReference type="InterPro" id="IPR011033">
    <property type="entry name" value="PRC_barrel-like_sf"/>
</dbReference>
<dbReference type="HAMAP" id="MF_00014">
    <property type="entry name" value="Ribosome_mat_RimM"/>
    <property type="match status" value="1"/>
</dbReference>
<dbReference type="Pfam" id="PF01782">
    <property type="entry name" value="RimM"/>
    <property type="match status" value="1"/>
</dbReference>
<keyword evidence="3" id="KW-0698">rRNA processing</keyword>
<keyword evidence="4" id="KW-0143">Chaperone</keyword>
<evidence type="ECO:0000256" key="2">
    <source>
        <dbReference type="ARBA" id="ARBA00022517"/>
    </source>
</evidence>
<feature type="domain" description="RimM N-terminal" evidence="5">
    <location>
        <begin position="5"/>
        <end position="88"/>
    </location>
</feature>
<dbReference type="InterPro" id="IPR009000">
    <property type="entry name" value="Transl_B-barrel_sf"/>
</dbReference>
<evidence type="ECO:0000256" key="1">
    <source>
        <dbReference type="ARBA" id="ARBA00022490"/>
    </source>
</evidence>
<organism evidence="7">
    <name type="scientific">hydrothermal vent metagenome</name>
    <dbReference type="NCBI Taxonomy" id="652676"/>
    <lineage>
        <taxon>unclassified sequences</taxon>
        <taxon>metagenomes</taxon>
        <taxon>ecological metagenomes</taxon>
    </lineage>
</organism>
<evidence type="ECO:0000259" key="6">
    <source>
        <dbReference type="Pfam" id="PF24986"/>
    </source>
</evidence>
<dbReference type="InterPro" id="IPR002676">
    <property type="entry name" value="RimM_N"/>
</dbReference>
<dbReference type="Gene3D" id="2.30.30.240">
    <property type="entry name" value="PRC-barrel domain"/>
    <property type="match status" value="1"/>
</dbReference>
<dbReference type="SUPFAM" id="SSF50447">
    <property type="entry name" value="Translation proteins"/>
    <property type="match status" value="1"/>
</dbReference>
<dbReference type="PANTHER" id="PTHR33692:SF1">
    <property type="entry name" value="RIBOSOME MATURATION FACTOR RIMM"/>
    <property type="match status" value="1"/>
</dbReference>
<evidence type="ECO:0000256" key="3">
    <source>
        <dbReference type="ARBA" id="ARBA00022552"/>
    </source>
</evidence>
<dbReference type="PANTHER" id="PTHR33692">
    <property type="entry name" value="RIBOSOME MATURATION FACTOR RIMM"/>
    <property type="match status" value="1"/>
</dbReference>
<dbReference type="Gene3D" id="2.40.30.60">
    <property type="entry name" value="RimM"/>
    <property type="match status" value="1"/>
</dbReference>
<dbReference type="InterPro" id="IPR011961">
    <property type="entry name" value="RimM"/>
</dbReference>
<evidence type="ECO:0000259" key="5">
    <source>
        <dbReference type="Pfam" id="PF01782"/>
    </source>
</evidence>
<dbReference type="InterPro" id="IPR036976">
    <property type="entry name" value="RimM_N_sf"/>
</dbReference>
<dbReference type="NCBIfam" id="TIGR02273">
    <property type="entry name" value="16S_RimM"/>
    <property type="match status" value="1"/>
</dbReference>
<accession>A0A3B1BYT8</accession>
<gene>
    <name evidence="7" type="ORF">MNBD_NITROSPINAE04-2294</name>
</gene>
<evidence type="ECO:0000256" key="4">
    <source>
        <dbReference type="ARBA" id="ARBA00023186"/>
    </source>
</evidence>
<proteinExistence type="inferred from homology"/>
<dbReference type="Pfam" id="PF24986">
    <property type="entry name" value="PRC_RimM"/>
    <property type="match status" value="1"/>
</dbReference>
<dbReference type="SUPFAM" id="SSF50346">
    <property type="entry name" value="PRC-barrel domain"/>
    <property type="match status" value="1"/>
</dbReference>
<dbReference type="AlphaFoldDB" id="A0A3B1BYT8"/>
<sequence>MKIKIGKLHRPHGVEGEIKFHSFFEHDVIENLTGSIITLVPDNGGPAFDMKFSSIRPGPKHDIAKFDGVNSPEQAGRLTNCDAFAPREKMPDLPQGRYYYEEIVGLPVFHPGGAPLGTLTGFFSAGDKDVWAIKTGDGAELLVPCLPETLKEVDLEGRRIVMKPLDGMD</sequence>
<feature type="domain" description="Ribosome maturation factor RimM PRC barrel" evidence="6">
    <location>
        <begin position="101"/>
        <end position="167"/>
    </location>
</feature>
<dbReference type="InterPro" id="IPR056792">
    <property type="entry name" value="PRC_RimM"/>
</dbReference>
<keyword evidence="1" id="KW-0963">Cytoplasm</keyword>
<dbReference type="GO" id="GO:0006364">
    <property type="term" value="P:rRNA processing"/>
    <property type="evidence" value="ECO:0007669"/>
    <property type="project" value="UniProtKB-KW"/>
</dbReference>